<evidence type="ECO:0000256" key="1">
    <source>
        <dbReference type="SAM" id="SignalP"/>
    </source>
</evidence>
<sequence>MKFLSVLFHLFVTFATAAPPHGLANLVQRAAPAPFSDFTNNLVFYPDRNYTSWKVIYACTVQLPDGSHLLSWENYPPEPPQANFPIYKSTDGGANWIEFSSVSDQVNGWGLRYQPNFYLLKEAFGGYPAGTILLGGASVPADLSEAYLDLYASRDGGLNWEFVSHMVYGAGPETTTNGNDAVWEPFFMMHEGEFVCFFSDQRDENHAQKLAHITTKDLKTWSEPVDDVASSAYEDRPGMTTVAHIQSTGQYIITYEVCATNEGCEGYYKVSSSPLTFGTIEGRGDKIVSAEGHTTGGSPYVIWTPNEKKDDGSGIIIMNGASREQLFVNEDSADPAGWKEVDVGQWAAHSRCIEVINDNGAKKLMLSNAGQMQAAFDNYVVVGVVDIPTMLSEPL</sequence>
<dbReference type="OrthoDB" id="2130735at2759"/>
<dbReference type="SUPFAM" id="SSF50939">
    <property type="entry name" value="Sialidases"/>
    <property type="match status" value="1"/>
</dbReference>
<dbReference type="EMBL" id="CAMGZC010000448">
    <property type="protein sequence ID" value="CAI0647568.1"/>
    <property type="molecule type" value="Genomic_DNA"/>
</dbReference>
<gene>
    <name evidence="2" type="ORF">CGXH109_LOCUS66901</name>
</gene>
<feature type="chain" id="PRO_5040750070" description="BNR/Asp-box repeat protein" evidence="1">
    <location>
        <begin position="18"/>
        <end position="395"/>
    </location>
</feature>
<dbReference type="PANTHER" id="PTHR38792:SF3">
    <property type="entry name" value="BNR_ASP-BOX REPEAT DOMAIN PROTEIN (AFU_ORTHOLOGUE AFUA_7G06430)-RELATED"/>
    <property type="match status" value="1"/>
</dbReference>
<accession>A0A9W4RU87</accession>
<keyword evidence="3" id="KW-1185">Reference proteome</keyword>
<dbReference type="AlphaFoldDB" id="A0A9W4RU87"/>
<name>A0A9W4RU87_9PEZI</name>
<keyword evidence="1" id="KW-0732">Signal</keyword>
<comment type="caution">
    <text evidence="2">The sequence shown here is derived from an EMBL/GenBank/DDBJ whole genome shotgun (WGS) entry which is preliminary data.</text>
</comment>
<feature type="signal peptide" evidence="1">
    <location>
        <begin position="1"/>
        <end position="17"/>
    </location>
</feature>
<proteinExistence type="predicted"/>
<reference evidence="2" key="1">
    <citation type="submission" date="2022-08" db="EMBL/GenBank/DDBJ databases">
        <authorList>
            <person name="Giroux E."/>
            <person name="Giroux E."/>
        </authorList>
    </citation>
    <scope>NUCLEOTIDE SEQUENCE</scope>
    <source>
        <strain evidence="2">H1091258</strain>
    </source>
</reference>
<evidence type="ECO:0008006" key="4">
    <source>
        <dbReference type="Google" id="ProtNLM"/>
    </source>
</evidence>
<dbReference type="Proteomes" id="UP001152533">
    <property type="component" value="Unassembled WGS sequence"/>
</dbReference>
<dbReference type="PANTHER" id="PTHR38792">
    <property type="entry name" value="BNR/ASP-BOX REPEAT DOMAIN PROTEIN (AFU_ORTHOLOGUE AFUA_7G06430)-RELATED"/>
    <property type="match status" value="1"/>
</dbReference>
<protein>
    <recommendedName>
        <fullName evidence="4">BNR/Asp-box repeat protein</fullName>
    </recommendedName>
</protein>
<dbReference type="Gene3D" id="2.120.10.10">
    <property type="match status" value="1"/>
</dbReference>
<dbReference type="InterPro" id="IPR036278">
    <property type="entry name" value="Sialidase_sf"/>
</dbReference>
<evidence type="ECO:0000313" key="3">
    <source>
        <dbReference type="Proteomes" id="UP001152533"/>
    </source>
</evidence>
<evidence type="ECO:0000313" key="2">
    <source>
        <dbReference type="EMBL" id="CAI0647568.1"/>
    </source>
</evidence>
<organism evidence="2 3">
    <name type="scientific">Colletotrichum noveboracense</name>
    <dbReference type="NCBI Taxonomy" id="2664923"/>
    <lineage>
        <taxon>Eukaryota</taxon>
        <taxon>Fungi</taxon>
        <taxon>Dikarya</taxon>
        <taxon>Ascomycota</taxon>
        <taxon>Pezizomycotina</taxon>
        <taxon>Sordariomycetes</taxon>
        <taxon>Hypocreomycetidae</taxon>
        <taxon>Glomerellales</taxon>
        <taxon>Glomerellaceae</taxon>
        <taxon>Colletotrichum</taxon>
        <taxon>Colletotrichum gloeosporioides species complex</taxon>
    </lineage>
</organism>